<evidence type="ECO:0000313" key="11">
    <source>
        <dbReference type="EMBL" id="KAG9230068.1"/>
    </source>
</evidence>
<comment type="cofactor">
    <cofactor evidence="1">
        <name>Mn(2+)</name>
        <dbReference type="ChEBI" id="CHEBI:29035"/>
    </cofactor>
</comment>
<feature type="region of interest" description="Disordered" evidence="9">
    <location>
        <begin position="797"/>
        <end position="844"/>
    </location>
</feature>
<evidence type="ECO:0000256" key="6">
    <source>
        <dbReference type="ARBA" id="ARBA00022801"/>
    </source>
</evidence>
<evidence type="ECO:0000256" key="7">
    <source>
        <dbReference type="ARBA" id="ARBA00022884"/>
    </source>
</evidence>
<evidence type="ECO:0000256" key="4">
    <source>
        <dbReference type="ARBA" id="ARBA00022490"/>
    </source>
</evidence>
<dbReference type="Pfam" id="PF00293">
    <property type="entry name" value="NUDIX"/>
    <property type="match status" value="1"/>
</dbReference>
<keyword evidence="8" id="KW-0464">Manganese</keyword>
<dbReference type="SMART" id="SM01125">
    <property type="entry name" value="DCP2"/>
    <property type="match status" value="1"/>
</dbReference>
<feature type="compositionally biased region" description="Pro residues" evidence="9">
    <location>
        <begin position="384"/>
        <end position="398"/>
    </location>
</feature>
<dbReference type="FunFam" id="3.90.79.10:FF:000003">
    <property type="entry name" value="M7GpppN-mRNA hydrolase isoform 2"/>
    <property type="match status" value="1"/>
</dbReference>
<gene>
    <name evidence="11" type="ORF">BJ875DRAFT_167611</name>
</gene>
<dbReference type="Pfam" id="PF05026">
    <property type="entry name" value="DCP2"/>
    <property type="match status" value="1"/>
</dbReference>
<dbReference type="GO" id="GO:0000932">
    <property type="term" value="C:P-body"/>
    <property type="evidence" value="ECO:0007669"/>
    <property type="project" value="TreeGrafter"/>
</dbReference>
<keyword evidence="6" id="KW-0378">Hydrolase</keyword>
<evidence type="ECO:0000256" key="1">
    <source>
        <dbReference type="ARBA" id="ARBA00001936"/>
    </source>
</evidence>
<dbReference type="PANTHER" id="PTHR23114">
    <property type="entry name" value="M7GPPPN-MRNA HYDROLASE"/>
    <property type="match status" value="1"/>
</dbReference>
<feature type="region of interest" description="Disordered" evidence="9">
    <location>
        <begin position="277"/>
        <end position="298"/>
    </location>
</feature>
<dbReference type="InterPro" id="IPR007722">
    <property type="entry name" value="DCP2_BoxA"/>
</dbReference>
<dbReference type="Gene3D" id="3.90.79.10">
    <property type="entry name" value="Nucleoside Triphosphate Pyrophosphohydrolase"/>
    <property type="match status" value="1"/>
</dbReference>
<dbReference type="PANTHER" id="PTHR23114:SF17">
    <property type="entry name" value="M7GPPPN-MRNA HYDROLASE"/>
    <property type="match status" value="1"/>
</dbReference>
<keyword evidence="12" id="KW-1185">Reference proteome</keyword>
<dbReference type="FunFam" id="1.10.10.1050:FF:000003">
    <property type="entry name" value="Decapping enzyme Dcp2, putative"/>
    <property type="match status" value="1"/>
</dbReference>
<dbReference type="InterPro" id="IPR044099">
    <property type="entry name" value="Dcp2_NUDIX"/>
</dbReference>
<dbReference type="AlphaFoldDB" id="A0A9P8C142"/>
<dbReference type="OrthoDB" id="18996at2759"/>
<evidence type="ECO:0000256" key="8">
    <source>
        <dbReference type="ARBA" id="ARBA00023211"/>
    </source>
</evidence>
<dbReference type="InterPro" id="IPR015797">
    <property type="entry name" value="NUDIX_hydrolase-like_dom_sf"/>
</dbReference>
<dbReference type="SUPFAM" id="SSF140586">
    <property type="entry name" value="Dcp2 domain-like"/>
    <property type="match status" value="1"/>
</dbReference>
<dbReference type="Gene3D" id="1.10.10.1050">
    <property type="entry name" value="Dcp2, box A domain"/>
    <property type="match status" value="1"/>
</dbReference>
<evidence type="ECO:0000256" key="5">
    <source>
        <dbReference type="ARBA" id="ARBA00022723"/>
    </source>
</evidence>
<dbReference type="InterPro" id="IPR000086">
    <property type="entry name" value="NUDIX_hydrolase_dom"/>
</dbReference>
<dbReference type="GO" id="GO:0003723">
    <property type="term" value="F:RNA binding"/>
    <property type="evidence" value="ECO:0007669"/>
    <property type="project" value="UniProtKB-KW"/>
</dbReference>
<feature type="region of interest" description="Disordered" evidence="9">
    <location>
        <begin position="349"/>
        <end position="454"/>
    </location>
</feature>
<keyword evidence="5" id="KW-0479">Metal-binding</keyword>
<dbReference type="SUPFAM" id="SSF55811">
    <property type="entry name" value="Nudix"/>
    <property type="match status" value="1"/>
</dbReference>
<name>A0A9P8C142_9HELO</name>
<keyword evidence="4" id="KW-0963">Cytoplasm</keyword>
<reference evidence="11" key="1">
    <citation type="journal article" date="2021" name="IMA Fungus">
        <title>Genomic characterization of three marine fungi, including Emericellopsis atlantica sp. nov. with signatures of a generalist lifestyle and marine biomass degradation.</title>
        <authorList>
            <person name="Hagestad O.C."/>
            <person name="Hou L."/>
            <person name="Andersen J.H."/>
            <person name="Hansen E.H."/>
            <person name="Altermark B."/>
            <person name="Li C."/>
            <person name="Kuhnert E."/>
            <person name="Cox R.J."/>
            <person name="Crous P.W."/>
            <person name="Spatafora J.W."/>
            <person name="Lail K."/>
            <person name="Amirebrahimi M."/>
            <person name="Lipzen A."/>
            <person name="Pangilinan J."/>
            <person name="Andreopoulos W."/>
            <person name="Hayes R.D."/>
            <person name="Ng V."/>
            <person name="Grigoriev I.V."/>
            <person name="Jackson S.A."/>
            <person name="Sutton T.D.S."/>
            <person name="Dobson A.D.W."/>
            <person name="Rama T."/>
        </authorList>
    </citation>
    <scope>NUCLEOTIDE SEQUENCE</scope>
    <source>
        <strain evidence="11">TRa018bII</strain>
    </source>
</reference>
<dbReference type="InterPro" id="IPR020084">
    <property type="entry name" value="NUDIX_hydrolase_CS"/>
</dbReference>
<dbReference type="CDD" id="cd03672">
    <property type="entry name" value="NUDIX_Dcp2p_Nudt20"/>
    <property type="match status" value="1"/>
</dbReference>
<comment type="similarity">
    <text evidence="3">Belongs to the Nudix hydrolase family. DCP2 subfamily.</text>
</comment>
<feature type="region of interest" description="Disordered" evidence="9">
    <location>
        <begin position="691"/>
        <end position="782"/>
    </location>
</feature>
<accession>A0A9P8C142</accession>
<keyword evidence="7" id="KW-0694">RNA-binding</keyword>
<dbReference type="GO" id="GO:0140933">
    <property type="term" value="F:5'-(N(7)-methylguanosine 5'-triphospho)-[mRNA] hydrolase activity"/>
    <property type="evidence" value="ECO:0007669"/>
    <property type="project" value="InterPro"/>
</dbReference>
<dbReference type="Proteomes" id="UP000824998">
    <property type="component" value="Unassembled WGS sequence"/>
</dbReference>
<dbReference type="EMBL" id="MU251704">
    <property type="protein sequence ID" value="KAG9230068.1"/>
    <property type="molecule type" value="Genomic_DNA"/>
</dbReference>
<feature type="compositionally biased region" description="Basic and acidic residues" evidence="9">
    <location>
        <begin position="693"/>
        <end position="704"/>
    </location>
</feature>
<dbReference type="GO" id="GO:0000290">
    <property type="term" value="P:deadenylation-dependent decapping of nuclear-transcribed mRNA"/>
    <property type="evidence" value="ECO:0007669"/>
    <property type="project" value="InterPro"/>
</dbReference>
<dbReference type="PROSITE" id="PS00893">
    <property type="entry name" value="NUDIX_BOX"/>
    <property type="match status" value="1"/>
</dbReference>
<feature type="compositionally biased region" description="Low complexity" evidence="9">
    <location>
        <begin position="822"/>
        <end position="836"/>
    </location>
</feature>
<organism evidence="11 12">
    <name type="scientific">Amylocarpus encephaloides</name>
    <dbReference type="NCBI Taxonomy" id="45428"/>
    <lineage>
        <taxon>Eukaryota</taxon>
        <taxon>Fungi</taxon>
        <taxon>Dikarya</taxon>
        <taxon>Ascomycota</taxon>
        <taxon>Pezizomycotina</taxon>
        <taxon>Leotiomycetes</taxon>
        <taxon>Helotiales</taxon>
        <taxon>Helotiales incertae sedis</taxon>
        <taxon>Amylocarpus</taxon>
    </lineage>
</organism>
<dbReference type="PROSITE" id="PS51462">
    <property type="entry name" value="NUDIX"/>
    <property type="match status" value="1"/>
</dbReference>
<feature type="compositionally biased region" description="Polar residues" evidence="9">
    <location>
        <begin position="750"/>
        <end position="765"/>
    </location>
</feature>
<feature type="compositionally biased region" description="Low complexity" evidence="9">
    <location>
        <begin position="445"/>
        <end position="454"/>
    </location>
</feature>
<evidence type="ECO:0000256" key="2">
    <source>
        <dbReference type="ARBA" id="ARBA00004496"/>
    </source>
</evidence>
<proteinExistence type="inferred from homology"/>
<evidence type="ECO:0000313" key="12">
    <source>
        <dbReference type="Proteomes" id="UP000824998"/>
    </source>
</evidence>
<comment type="subcellular location">
    <subcellularLocation>
        <location evidence="2">Cytoplasm</location>
    </subcellularLocation>
</comment>
<evidence type="ECO:0000259" key="10">
    <source>
        <dbReference type="PROSITE" id="PS51462"/>
    </source>
</evidence>
<dbReference type="GO" id="GO:0030145">
    <property type="term" value="F:manganese ion binding"/>
    <property type="evidence" value="ECO:0007669"/>
    <property type="project" value="InterPro"/>
</dbReference>
<feature type="compositionally biased region" description="Polar residues" evidence="9">
    <location>
        <begin position="403"/>
        <end position="418"/>
    </location>
</feature>
<protein>
    <recommendedName>
        <fullName evidence="10">Nudix hydrolase domain-containing protein</fullName>
    </recommendedName>
</protein>
<feature type="compositionally biased region" description="Polar residues" evidence="9">
    <location>
        <begin position="728"/>
        <end position="740"/>
    </location>
</feature>
<sequence>MTEANLRLKEWLDDLCVRFIINLPEEDLQDIARICFQVEEAQWFYEDFIRPLDPALPTMSLRTFCLRIFAHCPLLSPFSTGHHMRAFENFMEYKTRIPVRGVIMLNENMDSVVLVKGWKKGASWSFPRGKIAKDEEDLTCAVREAYEETGLDMDAAGMVPPNRDVQSIEVNMREQNMQLFVFRDIPMDTPFAPRTRKEISKIQWWPLSDLPAFRKKGPQPQSEATPAINPSKFYMVAPFLPQIRRYVIEQKKKDAKKTAGNHHLSANMIHDDLMTEEDQGAESAAQASTQERRPAPELDTLEGATAALSRLLKIQPATQGLQPEVANHASITKNSGSALLALLHNKPLPHVDDQPLPSNIPPHTPMENISANPSMPKTPHHQPPRPQPLSRLPPPPTFPIQSLDGSFSYRDQTPQNSHQRNHMVPIPDHTLSHQNLSRPQETPHHYQPQHLIHPQPLPPHVQKAVFTGGPVYSPMMPPPIQQLRHPQVSSTVSMTVNNPQFPGLHAPMVPPTIDQGPKLTSHSLALLNAFKSRDRAGEASSTSGLPLRDHREPIISRVVPQELPAMEAQNRIPTHIPPPITVQPSLEILEKSAMTPRQPISASQKSTLLGMFKSPTTPMASIARAPAATALPVNGTPSAVELSAVEPLTTTPSTSLPSLGGKKTLGMLPAEQTPVLNPEASLPYRAISILSRPQEKSSEPEQKISPESISRARTNGKKPMSRGGGNSQGQAHQSPNTFQPQILKRPISGSLRTAPSPTSIPSKSTVAPHAPMEPGFTQTSDQKQSLLSLFNQAYLPVGVPPTRDGPSQMGPPLKAPVRSRVGSLASGEGSSSRRGSQTPISPADKGFLLSYLDAVANGTQR</sequence>
<comment type="caution">
    <text evidence="11">The sequence shown here is derived from an EMBL/GenBank/DDBJ whole genome shotgun (WGS) entry which is preliminary data.</text>
</comment>
<evidence type="ECO:0000256" key="9">
    <source>
        <dbReference type="SAM" id="MobiDB-lite"/>
    </source>
</evidence>
<feature type="domain" description="Nudix hydrolase" evidence="10">
    <location>
        <begin position="95"/>
        <end position="227"/>
    </location>
</feature>
<evidence type="ECO:0000256" key="3">
    <source>
        <dbReference type="ARBA" id="ARBA00005279"/>
    </source>
</evidence>
<dbReference type="GO" id="GO:0000184">
    <property type="term" value="P:nuclear-transcribed mRNA catabolic process, nonsense-mediated decay"/>
    <property type="evidence" value="ECO:0007669"/>
    <property type="project" value="InterPro"/>
</dbReference>
<dbReference type="InterPro" id="IPR036189">
    <property type="entry name" value="DCP2_BoxA_sf"/>
</dbReference>